<dbReference type="SUPFAM" id="SSF81321">
    <property type="entry name" value="Family A G protein-coupled receptor-like"/>
    <property type="match status" value="1"/>
</dbReference>
<dbReference type="RefSeq" id="XP_036354604.1">
    <property type="nucleotide sequence ID" value="XM_036498711.1"/>
</dbReference>
<evidence type="ECO:0000313" key="5">
    <source>
        <dbReference type="RefSeq" id="XP_036354600.1"/>
    </source>
</evidence>
<dbReference type="PANTHER" id="PTHR46925:SF2">
    <property type="entry name" value="G-PROTEIN COUPLED RECEPTOR TKR-1-RELATED"/>
    <property type="match status" value="1"/>
</dbReference>
<name>A0A7E6EHZ2_9MOLL</name>
<sequence>MNASQKISAFSLARTTISSLLESQAVQDKSSSYDVTIDWADNTTTEELSTLAPTNPFILPWWQQVFFIIIFLAMIIASIGGNLIVMWIVLWHKRMRTVTNYFLFNLALADALISVWNTLFNTAYLLYSNWWFGEDFCKFSMFVAPCTTSASVFTLMAIAIDRYLAIMRWVRMSAKVVIGLIVVIWLASCLISLPLAIYSKTETFSYADGSTRTLCLQEWPGNQRSSSVELGYNIFLIIVNYFLPMFILIVTYTFLGKELWGSKAIGENTSIQQQRVKAKQKVVKMMIVVVIIFAVCWLPMHLYFLLVSSFPSINSYQYIQQIFLIIYWMAMSNSMYNPIIYCWMNARFRQGFKLVFCIFPCVHVQKKRRPDRNMTLSMSMSDTKGVNRNGSLMHTTMENMEESYNSPETIQETDWKQNSKDDPAADDEYL</sequence>
<dbReference type="InterPro" id="IPR000276">
    <property type="entry name" value="GPCR_Rhodpsn"/>
</dbReference>
<dbReference type="InterPro" id="IPR001681">
    <property type="entry name" value="Neurokn_rcpt"/>
</dbReference>
<accession>A0A7E6EHZ2</accession>
<dbReference type="RefSeq" id="XP_036354601.1">
    <property type="nucleotide sequence ID" value="XM_036498708.1"/>
</dbReference>
<reference evidence="2 3" key="1">
    <citation type="submission" date="2025-08" db="UniProtKB">
        <authorList>
            <consortium name="RefSeq"/>
        </authorList>
    </citation>
    <scope>IDENTIFICATION</scope>
</reference>
<dbReference type="GO" id="GO:0005886">
    <property type="term" value="C:plasma membrane"/>
    <property type="evidence" value="ECO:0007669"/>
    <property type="project" value="UniProtKB-SubCell"/>
</dbReference>
<dbReference type="Gene3D" id="1.20.1070.10">
    <property type="entry name" value="Rhodopsin 7-helix transmembrane proteins"/>
    <property type="match status" value="1"/>
</dbReference>
<proteinExistence type="predicted"/>
<dbReference type="RefSeq" id="XP_036354591.1">
    <property type="nucleotide sequence ID" value="XM_036498698.1"/>
</dbReference>
<organism evidence="1 4">
    <name type="scientific">Octopus sinensis</name>
    <name type="common">East Asian common octopus</name>
    <dbReference type="NCBI Taxonomy" id="2607531"/>
    <lineage>
        <taxon>Eukaryota</taxon>
        <taxon>Metazoa</taxon>
        <taxon>Spiralia</taxon>
        <taxon>Lophotrochozoa</taxon>
        <taxon>Mollusca</taxon>
        <taxon>Cephalopoda</taxon>
        <taxon>Coleoidea</taxon>
        <taxon>Octopodiformes</taxon>
        <taxon>Octopoda</taxon>
        <taxon>Incirrata</taxon>
        <taxon>Octopodidae</taxon>
        <taxon>Octopus</taxon>
    </lineage>
</organism>
<evidence type="ECO:0000313" key="4">
    <source>
        <dbReference type="RefSeq" id="XP_036354595.1"/>
    </source>
</evidence>
<evidence type="ECO:0000313" key="7">
    <source>
        <dbReference type="RefSeq" id="XP_036354604.1"/>
    </source>
</evidence>
<dbReference type="Pfam" id="PF00001">
    <property type="entry name" value="7tm_1"/>
    <property type="match status" value="1"/>
</dbReference>
<dbReference type="PRINTS" id="PR00244">
    <property type="entry name" value="NEUROKININR"/>
</dbReference>
<keyword evidence="1" id="KW-1185">Reference proteome</keyword>
<evidence type="ECO:0000313" key="3">
    <source>
        <dbReference type="RefSeq" id="XP_036354591.1"/>
    </source>
</evidence>
<dbReference type="PROSITE" id="PS00237">
    <property type="entry name" value="G_PROTEIN_RECEP_F1_1"/>
    <property type="match status" value="1"/>
</dbReference>
<dbReference type="Proteomes" id="UP000515154">
    <property type="component" value="Linkage group LG2"/>
</dbReference>
<evidence type="ECO:0000313" key="6">
    <source>
        <dbReference type="RefSeq" id="XP_036354601.1"/>
    </source>
</evidence>
<dbReference type="RefSeq" id="XP_029657218.1">
    <property type="nucleotide sequence ID" value="XM_029801358.2"/>
</dbReference>
<dbReference type="PROSITE" id="PS50262">
    <property type="entry name" value="G_PROTEIN_RECEP_F1_2"/>
    <property type="match status" value="1"/>
</dbReference>
<dbReference type="GO" id="GO:0004995">
    <property type="term" value="F:tachykinin receptor activity"/>
    <property type="evidence" value="ECO:0007669"/>
    <property type="project" value="InterPro"/>
</dbReference>
<dbReference type="PRINTS" id="PR00237">
    <property type="entry name" value="GPCRRHODOPSN"/>
</dbReference>
<protein>
    <submittedName>
        <fullName evidence="2 3">Tachykinin-like peptides receptor 99D</fullName>
    </submittedName>
</protein>
<dbReference type="RefSeq" id="XP_036354595.1">
    <property type="nucleotide sequence ID" value="XM_036498702.1"/>
</dbReference>
<dbReference type="InterPro" id="IPR017452">
    <property type="entry name" value="GPCR_Rhodpsn_7TM"/>
</dbReference>
<evidence type="ECO:0000313" key="1">
    <source>
        <dbReference type="Proteomes" id="UP000515154"/>
    </source>
</evidence>
<evidence type="ECO:0000313" key="2">
    <source>
        <dbReference type="RefSeq" id="XP_029657218.1"/>
    </source>
</evidence>
<dbReference type="RefSeq" id="XP_036354600.1">
    <property type="nucleotide sequence ID" value="XM_036498707.1"/>
</dbReference>
<gene>
    <name evidence="2 3 4 5 6 7" type="primary">LOC115231298</name>
</gene>
<dbReference type="KEGG" id="osn:115231298"/>
<dbReference type="PANTHER" id="PTHR46925">
    <property type="entry name" value="G-PROTEIN COUPLED RECEPTOR TKR-1-RELATED"/>
    <property type="match status" value="1"/>
</dbReference>
<dbReference type="CDD" id="cd15390">
    <property type="entry name" value="7tmA_TACR"/>
    <property type="match status" value="1"/>
</dbReference>